<evidence type="ECO:0000313" key="2">
    <source>
        <dbReference type="Proteomes" id="UP001291306"/>
    </source>
</evidence>
<organism evidence="1 2">
    <name type="scientific">Clostridium perfringens</name>
    <dbReference type="NCBI Taxonomy" id="1502"/>
    <lineage>
        <taxon>Bacteria</taxon>
        <taxon>Bacillati</taxon>
        <taxon>Bacillota</taxon>
        <taxon>Clostridia</taxon>
        <taxon>Eubacteriales</taxon>
        <taxon>Clostridiaceae</taxon>
        <taxon>Clostridium</taxon>
    </lineage>
</organism>
<accession>A0AAW9I8N7</accession>
<dbReference type="EMBL" id="WNVC01000018">
    <property type="protein sequence ID" value="MDZ4998845.1"/>
    <property type="molecule type" value="Genomic_DNA"/>
</dbReference>
<comment type="caution">
    <text evidence="1">The sequence shown here is derived from an EMBL/GenBank/DDBJ whole genome shotgun (WGS) entry which is preliminary data.</text>
</comment>
<dbReference type="AlphaFoldDB" id="A0AAW9I8N7"/>
<dbReference type="Proteomes" id="UP001291306">
    <property type="component" value="Unassembled WGS sequence"/>
</dbReference>
<sequence>MNTRKIDILKEIIEEQKALIEENKDHEEITEMLKSSIKVIEYTLENEYKNPTEPMVIIKKEPENTDLLKKSESDLKQLTNGQVFKSWKEVCSHFGWKETRGDYKKAKLKELDTMCKWHKEGNKIIIDEVYEKQLDKKDGRKNNFGTGKKSIYYKDFEIIMLKLFELNHTNYLDFTITQLMQMVGMVNKDYVKYKYSKGDLLDSLRTEESMIISNDEINNFYEVHQKLLSEGAKTCLKKLKQAYLVDLKEIRMLRMFKLVVSDEDGTTKREYFDREATKEELELILVEKRKLLEKIGCSDLQQIYQRRLQAEFYRELRTVLEEKYQISFDYTSYRAILNKSAISKELEELQQIVNIDELILSINGKAYKKSIEDYNPKVIDRIGVFEGFKDLEQTTKLLSDRLILS</sequence>
<name>A0AAW9I8N7_CLOPF</name>
<dbReference type="RefSeq" id="WP_301118208.1">
    <property type="nucleotide sequence ID" value="NZ_JAUHQF010000006.1"/>
</dbReference>
<proteinExistence type="predicted"/>
<reference evidence="1" key="1">
    <citation type="submission" date="2019-11" db="EMBL/GenBank/DDBJ databases">
        <title>Characterization of Clostridium perfringens isolates from swine manure treated agricultural soils.</title>
        <authorList>
            <person name="Wushke S.T."/>
        </authorList>
    </citation>
    <scope>NUCLEOTIDE SEQUENCE</scope>
    <source>
        <strain evidence="1">X26</strain>
    </source>
</reference>
<evidence type="ECO:0000313" key="1">
    <source>
        <dbReference type="EMBL" id="MDZ4998845.1"/>
    </source>
</evidence>
<gene>
    <name evidence="1" type="ORF">GNF79_06970</name>
</gene>
<protein>
    <submittedName>
        <fullName evidence="1">Uncharacterized protein</fullName>
    </submittedName>
</protein>